<evidence type="ECO:0000256" key="1">
    <source>
        <dbReference type="SAM" id="Phobius"/>
    </source>
</evidence>
<keyword evidence="1" id="KW-1133">Transmembrane helix</keyword>
<keyword evidence="1" id="KW-0812">Transmembrane</keyword>
<feature type="transmembrane region" description="Helical" evidence="1">
    <location>
        <begin position="25"/>
        <end position="44"/>
    </location>
</feature>
<dbReference type="Proteomes" id="UP000235672">
    <property type="component" value="Unassembled WGS sequence"/>
</dbReference>
<gene>
    <name evidence="2" type="ORF">NA56DRAFT_696104</name>
</gene>
<evidence type="ECO:0000313" key="2">
    <source>
        <dbReference type="EMBL" id="PMD28333.1"/>
    </source>
</evidence>
<sequence>MIHLSRDICCLTSVRKDVRLGCTTGYWVLILLSGGAIPFLRSYFRSFARDQYTEFQITVVHSTSRTYDGAIADASTIRLGLSWGYSLAMGCVSLENSKKFQAHGRLKPNRVIYVPRVASPELIGRNGSSRRADATTRRPRYEAREPKLDDGMISELDVSMSIRHIRYVSFVDPLSGGGVGRLLLIGLQLAHAVGVNEQALEDAEVPWPSQIEDAVESEYKYWALHTALRVFHHGIKSLRAQLSSPLYPRNEGSSEAADGTSQMASPRAVLELIVAFVLLAPESPESFGDSSVWTSRLRQFLALRDR</sequence>
<dbReference type="AlphaFoldDB" id="A0A2J6QPZ0"/>
<accession>A0A2J6QPZ0</accession>
<keyword evidence="3" id="KW-1185">Reference proteome</keyword>
<dbReference type="EMBL" id="KZ613464">
    <property type="protein sequence ID" value="PMD28333.1"/>
    <property type="molecule type" value="Genomic_DNA"/>
</dbReference>
<organism evidence="2 3">
    <name type="scientific">Hyaloscypha hepaticicola</name>
    <dbReference type="NCBI Taxonomy" id="2082293"/>
    <lineage>
        <taxon>Eukaryota</taxon>
        <taxon>Fungi</taxon>
        <taxon>Dikarya</taxon>
        <taxon>Ascomycota</taxon>
        <taxon>Pezizomycotina</taxon>
        <taxon>Leotiomycetes</taxon>
        <taxon>Helotiales</taxon>
        <taxon>Hyaloscyphaceae</taxon>
        <taxon>Hyaloscypha</taxon>
    </lineage>
</organism>
<proteinExistence type="predicted"/>
<evidence type="ECO:0000313" key="3">
    <source>
        <dbReference type="Proteomes" id="UP000235672"/>
    </source>
</evidence>
<name>A0A2J6QPZ0_9HELO</name>
<reference evidence="2 3" key="1">
    <citation type="submission" date="2016-05" db="EMBL/GenBank/DDBJ databases">
        <title>A degradative enzymes factory behind the ericoid mycorrhizal symbiosis.</title>
        <authorList>
            <consortium name="DOE Joint Genome Institute"/>
            <person name="Martino E."/>
            <person name="Morin E."/>
            <person name="Grelet G."/>
            <person name="Kuo A."/>
            <person name="Kohler A."/>
            <person name="Daghino S."/>
            <person name="Barry K."/>
            <person name="Choi C."/>
            <person name="Cichocki N."/>
            <person name="Clum A."/>
            <person name="Copeland A."/>
            <person name="Hainaut M."/>
            <person name="Haridas S."/>
            <person name="Labutti K."/>
            <person name="Lindquist E."/>
            <person name="Lipzen A."/>
            <person name="Khouja H.-R."/>
            <person name="Murat C."/>
            <person name="Ohm R."/>
            <person name="Olson A."/>
            <person name="Spatafora J."/>
            <person name="Veneault-Fourrey C."/>
            <person name="Henrissat B."/>
            <person name="Grigoriev I."/>
            <person name="Martin F."/>
            <person name="Perotto S."/>
        </authorList>
    </citation>
    <scope>NUCLEOTIDE SEQUENCE [LARGE SCALE GENOMIC DNA]</scope>
    <source>
        <strain evidence="2 3">UAMH 7357</strain>
    </source>
</reference>
<keyword evidence="1" id="KW-0472">Membrane</keyword>
<protein>
    <submittedName>
        <fullName evidence="2">Uncharacterized protein</fullName>
    </submittedName>
</protein>